<reference evidence="1" key="1">
    <citation type="journal article" date="2012" name="Science">
        <title>Fermentation, hydrogen, and sulfur metabolism in multiple uncultivated bacterial phyla.</title>
        <authorList>
            <person name="Wrighton K.C."/>
            <person name="Thomas B.C."/>
            <person name="Sharon I."/>
            <person name="Miller C.S."/>
            <person name="Castelle C.J."/>
            <person name="VerBerkmoes N.C."/>
            <person name="Wilkins M.J."/>
            <person name="Hettich R.L."/>
            <person name="Lipton M.S."/>
            <person name="Williams K.H."/>
            <person name="Long P.E."/>
            <person name="Banfield J.F."/>
        </authorList>
    </citation>
    <scope>NUCLEOTIDE SEQUENCE [LARGE SCALE GENOMIC DNA]</scope>
</reference>
<dbReference type="AlphaFoldDB" id="K2G7Q7"/>
<gene>
    <name evidence="1" type="ORF">ACD_4C00439G0006</name>
</gene>
<sequence length="163" mass="19877">MNTKDWLVIIHASDRWIDRFAIDDKANEIRYKIRDRALFYLNQNKKVYYTPYQKKEYNLPSYLNWLNIKNISHDKNTDFTDLIKFQIFLLRLEFFMDNIENVEIVWVWKSACLNATHKKINYLTKEEIIRLQDQYNLNPMNEILIKFIINSLVHSEINHNIAF</sequence>
<evidence type="ECO:0000313" key="1">
    <source>
        <dbReference type="EMBL" id="EKE26104.1"/>
    </source>
</evidence>
<dbReference type="EMBL" id="AMFJ01000955">
    <property type="protein sequence ID" value="EKE26104.1"/>
    <property type="molecule type" value="Genomic_DNA"/>
</dbReference>
<organism evidence="1">
    <name type="scientific">uncultured bacterium</name>
    <name type="common">gcode 4</name>
    <dbReference type="NCBI Taxonomy" id="1234023"/>
    <lineage>
        <taxon>Bacteria</taxon>
        <taxon>environmental samples</taxon>
    </lineage>
</organism>
<proteinExistence type="predicted"/>
<accession>K2G7Q7</accession>
<comment type="caution">
    <text evidence="1">The sequence shown here is derived from an EMBL/GenBank/DDBJ whole genome shotgun (WGS) entry which is preliminary data.</text>
</comment>
<protein>
    <submittedName>
        <fullName evidence="1">Uncharacterized protein</fullName>
    </submittedName>
</protein>
<name>K2G7Q7_9BACT</name>